<comment type="caution">
    <text evidence="2">The sequence shown here is derived from an EMBL/GenBank/DDBJ whole genome shotgun (WGS) entry which is preliminary data.</text>
</comment>
<name>A0ABV8E7E8_9HYPH</name>
<dbReference type="SMART" id="SM00421">
    <property type="entry name" value="HTH_LUXR"/>
    <property type="match status" value="1"/>
</dbReference>
<dbReference type="RefSeq" id="WP_247261856.1">
    <property type="nucleotide sequence ID" value="NZ_JALJQZ010000029.1"/>
</dbReference>
<dbReference type="InterPro" id="IPR000792">
    <property type="entry name" value="Tscrpt_reg_LuxR_C"/>
</dbReference>
<gene>
    <name evidence="2" type="ORF">ACFOVS_06005</name>
</gene>
<evidence type="ECO:0000259" key="1">
    <source>
        <dbReference type="SMART" id="SM00421"/>
    </source>
</evidence>
<dbReference type="InterPro" id="IPR036388">
    <property type="entry name" value="WH-like_DNA-bd_sf"/>
</dbReference>
<accession>A0ABV8E7E8</accession>
<keyword evidence="3" id="KW-1185">Reference proteome</keyword>
<proteinExistence type="predicted"/>
<dbReference type="Gene3D" id="1.10.10.10">
    <property type="entry name" value="Winged helix-like DNA-binding domain superfamily/Winged helix DNA-binding domain"/>
    <property type="match status" value="1"/>
</dbReference>
<dbReference type="EMBL" id="JBHSBD010000024">
    <property type="protein sequence ID" value="MFC3967682.1"/>
    <property type="molecule type" value="Genomic_DNA"/>
</dbReference>
<dbReference type="InterPro" id="IPR016032">
    <property type="entry name" value="Sig_transdc_resp-reg_C-effctor"/>
</dbReference>
<sequence length="363" mass="40832">MNDAGSFYTLLGQLQDVAVDHQRWPLFLEQIAVATGAAGINVMAPADRGSVTGLMFTNSMFGIMDEHQRDGWTHRDHRAKFMPLMKRSGVVLESDFASEKDLRELEYYKFVAKFGFQHSAVINFSSGSDDRFFVLHRKLADGGFHDEDREHLNALRSQLQMASRIMSIFAESEMQGYMAAFERANVACLFVDRRGSVVAANQKAERLLKSEVYIFRNRLTISSSREASVFEAALDKVIGGSDPALSEVLTFSRRDKNPLLVRIERAGSNLRDVFANAYAMVIMEDVDQSQSISYDALRKLFGFTLSECRVACLLNEGEDIRAIAERCGVHYETTRAHMRSILKKTGTQRQAELCLLLGNIRLG</sequence>
<feature type="domain" description="HTH luxR-type" evidence="1">
    <location>
        <begin position="300"/>
        <end position="357"/>
    </location>
</feature>
<organism evidence="2 3">
    <name type="scientific">Rhizobium lemnae</name>
    <dbReference type="NCBI Taxonomy" id="1214924"/>
    <lineage>
        <taxon>Bacteria</taxon>
        <taxon>Pseudomonadati</taxon>
        <taxon>Pseudomonadota</taxon>
        <taxon>Alphaproteobacteria</taxon>
        <taxon>Hyphomicrobiales</taxon>
        <taxon>Rhizobiaceae</taxon>
        <taxon>Rhizobium/Agrobacterium group</taxon>
        <taxon>Rhizobium</taxon>
    </lineage>
</organism>
<evidence type="ECO:0000313" key="2">
    <source>
        <dbReference type="EMBL" id="MFC3967682.1"/>
    </source>
</evidence>
<protein>
    <submittedName>
        <fullName evidence="2">Helix-turn-helix transcriptional regulator</fullName>
    </submittedName>
</protein>
<evidence type="ECO:0000313" key="3">
    <source>
        <dbReference type="Proteomes" id="UP001595697"/>
    </source>
</evidence>
<reference evidence="3" key="1">
    <citation type="journal article" date="2019" name="Int. J. Syst. Evol. Microbiol.">
        <title>The Global Catalogue of Microorganisms (GCM) 10K type strain sequencing project: providing services to taxonomists for standard genome sequencing and annotation.</title>
        <authorList>
            <consortium name="The Broad Institute Genomics Platform"/>
            <consortium name="The Broad Institute Genome Sequencing Center for Infectious Disease"/>
            <person name="Wu L."/>
            <person name="Ma J."/>
        </authorList>
    </citation>
    <scope>NUCLEOTIDE SEQUENCE [LARGE SCALE GENOMIC DNA]</scope>
    <source>
        <strain evidence="3">TBRC 5781</strain>
    </source>
</reference>
<dbReference type="Proteomes" id="UP001595697">
    <property type="component" value="Unassembled WGS sequence"/>
</dbReference>
<dbReference type="SUPFAM" id="SSF46894">
    <property type="entry name" value="C-terminal effector domain of the bipartite response regulators"/>
    <property type="match status" value="1"/>
</dbReference>